<feature type="signal peptide" evidence="1">
    <location>
        <begin position="1"/>
        <end position="22"/>
    </location>
</feature>
<sequence length="91" mass="9506">MYQPWPLAIAISLAILGPVSHAAEAPATQQRLVAFDLPAGSLANTLNTIARQSGRVISLDPALVQGKLAPAVRGELSAQQALQRAGGVRQR</sequence>
<dbReference type="Proteomes" id="UP000292639">
    <property type="component" value="Unassembled WGS sequence"/>
</dbReference>
<dbReference type="RefSeq" id="WP_131184581.1">
    <property type="nucleotide sequence ID" value="NZ_QJUO01000015.1"/>
</dbReference>
<name>A0A4Q9R7M3_9GAMM</name>
<dbReference type="EMBL" id="QJUP01000012">
    <property type="protein sequence ID" value="TBU96573.1"/>
    <property type="molecule type" value="Genomic_DNA"/>
</dbReference>
<keyword evidence="1" id="KW-0732">Signal</keyword>
<accession>A0A4Q9R7M3</accession>
<evidence type="ECO:0000313" key="3">
    <source>
        <dbReference type="Proteomes" id="UP000292639"/>
    </source>
</evidence>
<dbReference type="AlphaFoldDB" id="A0A4Q9R7M3"/>
<evidence type="ECO:0000313" key="2">
    <source>
        <dbReference type="EMBL" id="TBU96573.1"/>
    </source>
</evidence>
<reference evidence="2 3" key="1">
    <citation type="submission" date="2018-06" db="EMBL/GenBank/DDBJ databases">
        <title>Three novel Pseudomonas species isolated from symptomatic oak.</title>
        <authorList>
            <person name="Bueno-Gonzalez V."/>
            <person name="Brady C."/>
        </authorList>
    </citation>
    <scope>NUCLEOTIDE SEQUENCE [LARGE SCALE GENOMIC DNA]</scope>
    <source>
        <strain evidence="2 3">P17C</strain>
    </source>
</reference>
<organism evidence="2 3">
    <name type="scientific">Stutzerimonas kirkiae</name>
    <dbReference type="NCBI Taxonomy" id="2211392"/>
    <lineage>
        <taxon>Bacteria</taxon>
        <taxon>Pseudomonadati</taxon>
        <taxon>Pseudomonadota</taxon>
        <taxon>Gammaproteobacteria</taxon>
        <taxon>Pseudomonadales</taxon>
        <taxon>Pseudomonadaceae</taxon>
        <taxon>Stutzerimonas</taxon>
    </lineage>
</organism>
<keyword evidence="3" id="KW-1185">Reference proteome</keyword>
<dbReference type="Gene3D" id="3.55.50.30">
    <property type="match status" value="1"/>
</dbReference>
<evidence type="ECO:0000256" key="1">
    <source>
        <dbReference type="SAM" id="SignalP"/>
    </source>
</evidence>
<protein>
    <recommendedName>
        <fullName evidence="4">Secretin/TonB short N-terminal domain-containing protein</fullName>
    </recommendedName>
</protein>
<gene>
    <name evidence="2" type="ORF">DNJ96_10545</name>
</gene>
<proteinExistence type="predicted"/>
<evidence type="ECO:0008006" key="4">
    <source>
        <dbReference type="Google" id="ProtNLM"/>
    </source>
</evidence>
<comment type="caution">
    <text evidence="2">The sequence shown here is derived from an EMBL/GenBank/DDBJ whole genome shotgun (WGS) entry which is preliminary data.</text>
</comment>
<feature type="chain" id="PRO_5020773236" description="Secretin/TonB short N-terminal domain-containing protein" evidence="1">
    <location>
        <begin position="23"/>
        <end position="91"/>
    </location>
</feature>